<evidence type="ECO:0000256" key="2">
    <source>
        <dbReference type="ARBA" id="ARBA00022840"/>
    </source>
</evidence>
<dbReference type="GO" id="GO:0005737">
    <property type="term" value="C:cytoplasm"/>
    <property type="evidence" value="ECO:0007669"/>
    <property type="project" value="TreeGrafter"/>
</dbReference>
<protein>
    <submittedName>
        <fullName evidence="6">Pkinase-domain-containing protein</fullName>
    </submittedName>
</protein>
<feature type="binding site" evidence="3">
    <location>
        <position position="139"/>
    </location>
    <ligand>
        <name>ATP</name>
        <dbReference type="ChEBI" id="CHEBI:30616"/>
    </ligand>
</feature>
<evidence type="ECO:0000313" key="7">
    <source>
        <dbReference type="Proteomes" id="UP001174691"/>
    </source>
</evidence>
<feature type="domain" description="Protein kinase" evidence="5">
    <location>
        <begin position="111"/>
        <end position="412"/>
    </location>
</feature>
<dbReference type="Gene3D" id="3.30.200.20">
    <property type="entry name" value="Phosphorylase Kinase, domain 1"/>
    <property type="match status" value="1"/>
</dbReference>
<feature type="region of interest" description="Disordered" evidence="4">
    <location>
        <begin position="493"/>
        <end position="521"/>
    </location>
</feature>
<dbReference type="PROSITE" id="PS00107">
    <property type="entry name" value="PROTEIN_KINASE_ATP"/>
    <property type="match status" value="1"/>
</dbReference>
<dbReference type="CDD" id="cd14008">
    <property type="entry name" value="STKc_LKB1_CaMKK"/>
    <property type="match status" value="1"/>
</dbReference>
<dbReference type="FunFam" id="3.30.200.20:FF:000447">
    <property type="entry name" value="Calcium/calmodulin dependent protein kinase"/>
    <property type="match status" value="1"/>
</dbReference>
<keyword evidence="7" id="KW-1185">Reference proteome</keyword>
<proteinExistence type="predicted"/>
<dbReference type="EMBL" id="JANBVN010000110">
    <property type="protein sequence ID" value="KAJ9143589.1"/>
    <property type="molecule type" value="Genomic_DNA"/>
</dbReference>
<gene>
    <name evidence="6" type="ORF">NKR19_g6805</name>
</gene>
<dbReference type="FunFam" id="1.10.510.10:FF:000995">
    <property type="entry name" value="BcCMK3, calcium/calmodulin-dependent protein kinase"/>
    <property type="match status" value="1"/>
</dbReference>
<dbReference type="Pfam" id="PF00069">
    <property type="entry name" value="Pkinase"/>
    <property type="match status" value="1"/>
</dbReference>
<dbReference type="SMART" id="SM00220">
    <property type="entry name" value="S_TKc"/>
    <property type="match status" value="1"/>
</dbReference>
<dbReference type="Gene3D" id="1.10.510.10">
    <property type="entry name" value="Transferase(Phosphotransferase) domain 1"/>
    <property type="match status" value="1"/>
</dbReference>
<evidence type="ECO:0000313" key="6">
    <source>
        <dbReference type="EMBL" id="KAJ9143589.1"/>
    </source>
</evidence>
<evidence type="ECO:0000259" key="5">
    <source>
        <dbReference type="PROSITE" id="PS50011"/>
    </source>
</evidence>
<dbReference type="InterPro" id="IPR000719">
    <property type="entry name" value="Prot_kinase_dom"/>
</dbReference>
<feature type="compositionally biased region" description="Basic and acidic residues" evidence="4">
    <location>
        <begin position="510"/>
        <end position="521"/>
    </location>
</feature>
<dbReference type="PANTHER" id="PTHR24346">
    <property type="entry name" value="MAP/MICROTUBULE AFFINITY-REGULATING KINASE"/>
    <property type="match status" value="1"/>
</dbReference>
<dbReference type="GO" id="GO:0035556">
    <property type="term" value="P:intracellular signal transduction"/>
    <property type="evidence" value="ECO:0007669"/>
    <property type="project" value="TreeGrafter"/>
</dbReference>
<dbReference type="InterPro" id="IPR011009">
    <property type="entry name" value="Kinase-like_dom_sf"/>
</dbReference>
<dbReference type="PROSITE" id="PS00108">
    <property type="entry name" value="PROTEIN_KINASE_ST"/>
    <property type="match status" value="1"/>
</dbReference>
<evidence type="ECO:0000256" key="3">
    <source>
        <dbReference type="PROSITE-ProRule" id="PRU10141"/>
    </source>
</evidence>
<feature type="compositionally biased region" description="Low complexity" evidence="4">
    <location>
        <begin position="536"/>
        <end position="546"/>
    </location>
</feature>
<sequence>MADEQGHRPPLASPAEFNSAEDMTTVKLDSLKADLPSPGIKVDFHGDATEERPPLVGHLSAPAAETKFQSPIRHHKRAPSVHREIKETLNAKSEYTEDGADGRPHHIINQYIIKEEIGRGSYGAVHIAIDQYGHEYAVKEFSKSRLRKRAQSNILRMGPRRLGRQPPSGPASGLGAHKTARLGDQHALEAKDALYLIREEIAIMKKLNHPNLVQLIEVLDDPKEDSLYMVLEMCKKGVVMKVGLDDPADPYPPEKCRCWFRDLILGIEYLHAQGVVHRDIKPDNLLLTEDDVLKIVDFGVSEMFEKPHNMRTTKSAGSPAFLPPELCVGKHGDVSGTAADIWSMGVSLYCLRYGRIPFERGGVLDMYEAIRTDDIKLPEDEDPDFVDLMHKILEKDPDKRIAMPELREHPWVTRRGEDPMMSAEENCAEPVDMPNALEVNHAFTRKIDHLFCVMKAIAKFKSLLTPKGVVAKPYEPIPRSVDGIGEGDEAKHIDSSVLRSGEGAPSGVTDEEKTKKAAAEHAAHIISERERFLKASSTAAATATHSRQQSLGEKGHAHDVTDIEAPFLGIGNGDQDEFASGDIPTADVLSDSPTAVHFNVYDKAFEEEVDRIKRSTSRKGRRSTTLYLTRHLRDEKKFRTMEDPEIHWVGDSDEDVEDDGAGKTSAVEKFKLVAPRSGPTFADLVAGAVRDAKNKAQ</sequence>
<dbReference type="InterPro" id="IPR017441">
    <property type="entry name" value="Protein_kinase_ATP_BS"/>
</dbReference>
<comment type="caution">
    <text evidence="6">The sequence shown here is derived from an EMBL/GenBank/DDBJ whole genome shotgun (WGS) entry which is preliminary data.</text>
</comment>
<dbReference type="Proteomes" id="UP001174691">
    <property type="component" value="Unassembled WGS sequence"/>
</dbReference>
<evidence type="ECO:0000256" key="4">
    <source>
        <dbReference type="SAM" id="MobiDB-lite"/>
    </source>
</evidence>
<feature type="region of interest" description="Disordered" evidence="4">
    <location>
        <begin position="536"/>
        <end position="555"/>
    </location>
</feature>
<reference evidence="6" key="1">
    <citation type="submission" date="2022-07" db="EMBL/GenBank/DDBJ databases">
        <title>Fungi with potential for degradation of polypropylene.</title>
        <authorList>
            <person name="Gostincar C."/>
        </authorList>
    </citation>
    <scope>NUCLEOTIDE SEQUENCE</scope>
    <source>
        <strain evidence="6">EXF-13287</strain>
    </source>
</reference>
<keyword evidence="2 3" id="KW-0067">ATP-binding</keyword>
<feature type="region of interest" description="Disordered" evidence="4">
    <location>
        <begin position="1"/>
        <end position="23"/>
    </location>
</feature>
<evidence type="ECO:0000256" key="1">
    <source>
        <dbReference type="ARBA" id="ARBA00022741"/>
    </source>
</evidence>
<dbReference type="GO" id="GO:0005524">
    <property type="term" value="F:ATP binding"/>
    <property type="evidence" value="ECO:0007669"/>
    <property type="project" value="UniProtKB-UniRule"/>
</dbReference>
<dbReference type="GO" id="GO:0004674">
    <property type="term" value="F:protein serine/threonine kinase activity"/>
    <property type="evidence" value="ECO:0007669"/>
    <property type="project" value="TreeGrafter"/>
</dbReference>
<name>A0AA38RPK3_9PEZI</name>
<dbReference type="PROSITE" id="PS50011">
    <property type="entry name" value="PROTEIN_KINASE_DOM"/>
    <property type="match status" value="1"/>
</dbReference>
<dbReference type="SUPFAM" id="SSF56112">
    <property type="entry name" value="Protein kinase-like (PK-like)"/>
    <property type="match status" value="1"/>
</dbReference>
<dbReference type="PANTHER" id="PTHR24346:SF77">
    <property type="entry name" value="SERINE THREONINE PROTEIN KINASE"/>
    <property type="match status" value="1"/>
</dbReference>
<keyword evidence="1 3" id="KW-0547">Nucleotide-binding</keyword>
<organism evidence="6 7">
    <name type="scientific">Coniochaeta hoffmannii</name>
    <dbReference type="NCBI Taxonomy" id="91930"/>
    <lineage>
        <taxon>Eukaryota</taxon>
        <taxon>Fungi</taxon>
        <taxon>Dikarya</taxon>
        <taxon>Ascomycota</taxon>
        <taxon>Pezizomycotina</taxon>
        <taxon>Sordariomycetes</taxon>
        <taxon>Sordariomycetidae</taxon>
        <taxon>Coniochaetales</taxon>
        <taxon>Coniochaetaceae</taxon>
        <taxon>Coniochaeta</taxon>
    </lineage>
</organism>
<dbReference type="AlphaFoldDB" id="A0AA38RPK3"/>
<dbReference type="InterPro" id="IPR008271">
    <property type="entry name" value="Ser/Thr_kinase_AS"/>
</dbReference>
<accession>A0AA38RPK3</accession>